<organism evidence="1">
    <name type="scientific">Phytobacter massiliensis</name>
    <dbReference type="NCBI Taxonomy" id="1485952"/>
    <lineage>
        <taxon>Bacteria</taxon>
        <taxon>Pseudomonadati</taxon>
        <taxon>Pseudomonadota</taxon>
        <taxon>Gammaproteobacteria</taxon>
        <taxon>Enterobacterales</taxon>
        <taxon>Enterobacteriaceae</taxon>
        <taxon>Phytobacter</taxon>
    </lineage>
</organism>
<protein>
    <submittedName>
        <fullName evidence="1">Uncharacterized protein</fullName>
    </submittedName>
</protein>
<dbReference type="AlphaFoldDB" id="A0A6N3B7Z2"/>
<proteinExistence type="predicted"/>
<sequence>MVLSKLISCNAGNRITTIKNLFDCFNFKLFGITLTAHRHLSLSHLKCL</sequence>
<name>A0A6N3B7Z2_9ENTR</name>
<accession>A0A6N3B7Z2</accession>
<gene>
    <name evidence="1" type="ORF">EMLFYP7_01124</name>
</gene>
<evidence type="ECO:0000313" key="1">
    <source>
        <dbReference type="EMBL" id="VYT98727.1"/>
    </source>
</evidence>
<reference evidence="1" key="1">
    <citation type="submission" date="2019-11" db="EMBL/GenBank/DDBJ databases">
        <authorList>
            <person name="Feng L."/>
        </authorList>
    </citation>
    <scope>NUCLEOTIDE SEQUENCE</scope>
    <source>
        <strain evidence="1">EMassiliensisLFYP7</strain>
    </source>
</reference>
<dbReference type="EMBL" id="CACRTZ010000005">
    <property type="protein sequence ID" value="VYT98727.1"/>
    <property type="molecule type" value="Genomic_DNA"/>
</dbReference>